<accession>A0ABN7EBI6</accession>
<sequence length="50" mass="5600">MFLVLTTHPLISHINSRTFSSSCQHNIRALRFFCCCRSTSSPISTSPILS</sequence>
<dbReference type="EMBL" id="CACRZD030000266">
    <property type="protein sequence ID" value="CAA6675276.1"/>
    <property type="molecule type" value="Genomic_DNA"/>
</dbReference>
<comment type="caution">
    <text evidence="1">The sequence shown here is derived from an EMBL/GenBank/DDBJ whole genome shotgun (WGS) entry which is preliminary data.</text>
</comment>
<gene>
    <name evidence="1" type="ORF">SI7747_UN021618</name>
</gene>
<reference evidence="2" key="1">
    <citation type="journal article" date="2020" name="Sci. Rep.">
        <title>Chromosome-scale genome assembly for the duckweed Spirodela intermedia, integrating cytogenetic maps, PacBio and Oxford Nanopore libraries.</title>
        <authorList>
            <person name="Hoang P.T.N."/>
            <person name="Fiebig A."/>
            <person name="Novak P."/>
            <person name="Macas J."/>
            <person name="Cao H.X."/>
            <person name="Stepanenko A."/>
            <person name="Chen G."/>
            <person name="Borisjuk N."/>
            <person name="Scholz U."/>
            <person name="Schubert I."/>
        </authorList>
    </citation>
    <scope>NUCLEOTIDE SEQUENCE [LARGE SCALE GENOMIC DNA]</scope>
</reference>
<dbReference type="Proteomes" id="UP001189122">
    <property type="component" value="Unassembled WGS sequence"/>
</dbReference>
<organism evidence="1 2">
    <name type="scientific">Spirodela intermedia</name>
    <name type="common">Intermediate duckweed</name>
    <dbReference type="NCBI Taxonomy" id="51605"/>
    <lineage>
        <taxon>Eukaryota</taxon>
        <taxon>Viridiplantae</taxon>
        <taxon>Streptophyta</taxon>
        <taxon>Embryophyta</taxon>
        <taxon>Tracheophyta</taxon>
        <taxon>Spermatophyta</taxon>
        <taxon>Magnoliopsida</taxon>
        <taxon>Liliopsida</taxon>
        <taxon>Araceae</taxon>
        <taxon>Lemnoideae</taxon>
        <taxon>Spirodela</taxon>
    </lineage>
</organism>
<keyword evidence="2" id="KW-1185">Reference proteome</keyword>
<evidence type="ECO:0000313" key="2">
    <source>
        <dbReference type="Proteomes" id="UP001189122"/>
    </source>
</evidence>
<evidence type="ECO:0000313" key="1">
    <source>
        <dbReference type="EMBL" id="CAA6675276.1"/>
    </source>
</evidence>
<proteinExistence type="predicted"/>
<protein>
    <submittedName>
        <fullName evidence="1">Uncharacterized protein</fullName>
    </submittedName>
</protein>
<name>A0ABN7EBI6_SPIIN</name>